<dbReference type="SUPFAM" id="SSF50249">
    <property type="entry name" value="Nucleic acid-binding proteins"/>
    <property type="match status" value="1"/>
</dbReference>
<sequence length="128" mass="14153">MDFYLRAAASGQVHVQQCETCANFQHPPRFLCSACASKHLNWQAIQGVGTVYSWSLSHFTIDSAWTDSLPYATVVVESLEGVRFVGTFSGPQNDLTIGLPVNIRVESIGKNFAYIWFDSISETSEENG</sequence>
<name>A0A381N6R6_9ZZZZ</name>
<dbReference type="AlphaFoldDB" id="A0A381N6R6"/>
<accession>A0A381N6R6</accession>
<gene>
    <name evidence="2" type="ORF">METZ01_LOCUS2192</name>
</gene>
<protein>
    <recommendedName>
        <fullName evidence="1">ChsH2 C-terminal OB-fold domain-containing protein</fullName>
    </recommendedName>
</protein>
<dbReference type="EMBL" id="UINC01000111">
    <property type="protein sequence ID" value="SUZ49338.1"/>
    <property type="molecule type" value="Genomic_DNA"/>
</dbReference>
<dbReference type="InterPro" id="IPR012340">
    <property type="entry name" value="NA-bd_OB-fold"/>
</dbReference>
<organism evidence="2">
    <name type="scientific">marine metagenome</name>
    <dbReference type="NCBI Taxonomy" id="408172"/>
    <lineage>
        <taxon>unclassified sequences</taxon>
        <taxon>metagenomes</taxon>
        <taxon>ecological metagenomes</taxon>
    </lineage>
</organism>
<evidence type="ECO:0000259" key="1">
    <source>
        <dbReference type="Pfam" id="PF01796"/>
    </source>
</evidence>
<evidence type="ECO:0000313" key="2">
    <source>
        <dbReference type="EMBL" id="SUZ49338.1"/>
    </source>
</evidence>
<dbReference type="PANTHER" id="PTHR34075">
    <property type="entry name" value="BLR3430 PROTEIN"/>
    <property type="match status" value="1"/>
</dbReference>
<reference evidence="2" key="1">
    <citation type="submission" date="2018-05" db="EMBL/GenBank/DDBJ databases">
        <authorList>
            <person name="Lanie J.A."/>
            <person name="Ng W.-L."/>
            <person name="Kazmierczak K.M."/>
            <person name="Andrzejewski T.M."/>
            <person name="Davidsen T.M."/>
            <person name="Wayne K.J."/>
            <person name="Tettelin H."/>
            <person name="Glass J.I."/>
            <person name="Rusch D."/>
            <person name="Podicherti R."/>
            <person name="Tsui H.-C.T."/>
            <person name="Winkler M.E."/>
        </authorList>
    </citation>
    <scope>NUCLEOTIDE SEQUENCE</scope>
</reference>
<feature type="domain" description="ChsH2 C-terminal OB-fold" evidence="1">
    <location>
        <begin position="42"/>
        <end position="105"/>
    </location>
</feature>
<proteinExistence type="predicted"/>
<dbReference type="PANTHER" id="PTHR34075:SF5">
    <property type="entry name" value="BLR3430 PROTEIN"/>
    <property type="match status" value="1"/>
</dbReference>
<dbReference type="InterPro" id="IPR052513">
    <property type="entry name" value="Thioester_dehydratase-like"/>
</dbReference>
<dbReference type="Pfam" id="PF01796">
    <property type="entry name" value="OB_ChsH2_C"/>
    <property type="match status" value="1"/>
</dbReference>
<dbReference type="InterPro" id="IPR002878">
    <property type="entry name" value="ChsH2_C"/>
</dbReference>